<protein>
    <submittedName>
        <fullName evidence="1">Uncharacterized protein</fullName>
    </submittedName>
</protein>
<proteinExistence type="predicted"/>
<sequence>MIARGYVLEEPLASQMRNEIFSAWISSFDRLAALEDVPSDLLKAFLIQFTQEAREIILELLCASIYSFP</sequence>
<accession>A0A4Y2QZE4</accession>
<keyword evidence="2" id="KW-1185">Reference proteome</keyword>
<reference evidence="1 2" key="1">
    <citation type="journal article" date="2019" name="Sci. Rep.">
        <title>Orb-weaving spider Araneus ventricosus genome elucidates the spidroin gene catalogue.</title>
        <authorList>
            <person name="Kono N."/>
            <person name="Nakamura H."/>
            <person name="Ohtoshi R."/>
            <person name="Moran D.A.P."/>
            <person name="Shinohara A."/>
            <person name="Yoshida Y."/>
            <person name="Fujiwara M."/>
            <person name="Mori M."/>
            <person name="Tomita M."/>
            <person name="Arakawa K."/>
        </authorList>
    </citation>
    <scope>NUCLEOTIDE SEQUENCE [LARGE SCALE GENOMIC DNA]</scope>
</reference>
<evidence type="ECO:0000313" key="2">
    <source>
        <dbReference type="Proteomes" id="UP000499080"/>
    </source>
</evidence>
<dbReference type="EMBL" id="BGPR01224140">
    <property type="protein sequence ID" value="GBN68570.1"/>
    <property type="molecule type" value="Genomic_DNA"/>
</dbReference>
<organism evidence="1 2">
    <name type="scientific">Araneus ventricosus</name>
    <name type="common">Orbweaver spider</name>
    <name type="synonym">Epeira ventricosa</name>
    <dbReference type="NCBI Taxonomy" id="182803"/>
    <lineage>
        <taxon>Eukaryota</taxon>
        <taxon>Metazoa</taxon>
        <taxon>Ecdysozoa</taxon>
        <taxon>Arthropoda</taxon>
        <taxon>Chelicerata</taxon>
        <taxon>Arachnida</taxon>
        <taxon>Araneae</taxon>
        <taxon>Araneomorphae</taxon>
        <taxon>Entelegynae</taxon>
        <taxon>Araneoidea</taxon>
        <taxon>Araneidae</taxon>
        <taxon>Araneus</taxon>
    </lineage>
</organism>
<evidence type="ECO:0000313" key="1">
    <source>
        <dbReference type="EMBL" id="GBN68570.1"/>
    </source>
</evidence>
<dbReference type="AlphaFoldDB" id="A0A4Y2QZE4"/>
<gene>
    <name evidence="1" type="ORF">AVEN_239526_1</name>
</gene>
<feature type="non-terminal residue" evidence="1">
    <location>
        <position position="69"/>
    </location>
</feature>
<name>A0A4Y2QZE4_ARAVE</name>
<dbReference type="Proteomes" id="UP000499080">
    <property type="component" value="Unassembled WGS sequence"/>
</dbReference>
<comment type="caution">
    <text evidence="1">The sequence shown here is derived from an EMBL/GenBank/DDBJ whole genome shotgun (WGS) entry which is preliminary data.</text>
</comment>